<keyword evidence="6 8" id="KW-0560">Oxidoreductase</keyword>
<evidence type="ECO:0000256" key="6">
    <source>
        <dbReference type="RuleBase" id="RU364082"/>
    </source>
</evidence>
<keyword evidence="9" id="KW-1185">Reference proteome</keyword>
<dbReference type="Proteomes" id="UP000556869">
    <property type="component" value="Unassembled WGS sequence"/>
</dbReference>
<name>A0ABX0X617_9PROT</name>
<dbReference type="InterPro" id="IPR029903">
    <property type="entry name" value="RmlD-like-bd"/>
</dbReference>
<dbReference type="NCBIfam" id="TIGR01214">
    <property type="entry name" value="rmlD"/>
    <property type="match status" value="1"/>
</dbReference>
<dbReference type="Pfam" id="PF04321">
    <property type="entry name" value="RmlD_sub_bind"/>
    <property type="match status" value="1"/>
</dbReference>
<reference evidence="8 9" key="1">
    <citation type="submission" date="2020-03" db="EMBL/GenBank/DDBJ databases">
        <title>Genomic Encyclopedia of Type Strains, Phase IV (KMG-IV): sequencing the most valuable type-strain genomes for metagenomic binning, comparative biology and taxonomic classification.</title>
        <authorList>
            <person name="Goeker M."/>
        </authorList>
    </citation>
    <scope>NUCLEOTIDE SEQUENCE [LARGE SCALE GENOMIC DNA]</scope>
    <source>
        <strain evidence="8 9">DSM 18888</strain>
    </source>
</reference>
<feature type="domain" description="RmlD-like substrate binding" evidence="7">
    <location>
        <begin position="16"/>
        <end position="307"/>
    </location>
</feature>
<dbReference type="EMBL" id="JAATJD010000004">
    <property type="protein sequence ID" value="NJB76918.1"/>
    <property type="molecule type" value="Genomic_DNA"/>
</dbReference>
<dbReference type="GO" id="GO:0008831">
    <property type="term" value="F:dTDP-4-dehydrorhamnose reductase activity"/>
    <property type="evidence" value="ECO:0007669"/>
    <property type="project" value="UniProtKB-EC"/>
</dbReference>
<evidence type="ECO:0000256" key="3">
    <source>
        <dbReference type="ARBA" id="ARBA00012929"/>
    </source>
</evidence>
<evidence type="ECO:0000256" key="1">
    <source>
        <dbReference type="ARBA" id="ARBA00004781"/>
    </source>
</evidence>
<organism evidence="8 9">
    <name type="scientific">Thalassospira tepidiphila</name>
    <dbReference type="NCBI Taxonomy" id="393657"/>
    <lineage>
        <taxon>Bacteria</taxon>
        <taxon>Pseudomonadati</taxon>
        <taxon>Pseudomonadota</taxon>
        <taxon>Alphaproteobacteria</taxon>
        <taxon>Rhodospirillales</taxon>
        <taxon>Thalassospiraceae</taxon>
        <taxon>Thalassospira</taxon>
    </lineage>
</organism>
<gene>
    <name evidence="8" type="ORF">GGR96_004046</name>
</gene>
<dbReference type="RefSeq" id="WP_245227904.1">
    <property type="nucleotide sequence ID" value="NZ_BAAAEQ010000004.1"/>
</dbReference>
<dbReference type="Gene3D" id="3.40.50.720">
    <property type="entry name" value="NAD(P)-binding Rossmann-like Domain"/>
    <property type="match status" value="1"/>
</dbReference>
<evidence type="ECO:0000259" key="7">
    <source>
        <dbReference type="Pfam" id="PF04321"/>
    </source>
</evidence>
<evidence type="ECO:0000313" key="8">
    <source>
        <dbReference type="EMBL" id="NJB76918.1"/>
    </source>
</evidence>
<dbReference type="PANTHER" id="PTHR10491:SF4">
    <property type="entry name" value="METHIONINE ADENOSYLTRANSFERASE 2 SUBUNIT BETA"/>
    <property type="match status" value="1"/>
</dbReference>
<dbReference type="Gene3D" id="3.90.25.10">
    <property type="entry name" value="UDP-galactose 4-epimerase, domain 1"/>
    <property type="match status" value="1"/>
</dbReference>
<evidence type="ECO:0000256" key="5">
    <source>
        <dbReference type="ARBA" id="ARBA00048200"/>
    </source>
</evidence>
<dbReference type="SUPFAM" id="SSF51735">
    <property type="entry name" value="NAD(P)-binding Rossmann-fold domains"/>
    <property type="match status" value="1"/>
</dbReference>
<comment type="catalytic activity">
    <reaction evidence="5 6">
        <text>dTDP-beta-L-rhamnose + NADP(+) = dTDP-4-dehydro-beta-L-rhamnose + NADPH + H(+)</text>
        <dbReference type="Rhea" id="RHEA:21796"/>
        <dbReference type="ChEBI" id="CHEBI:15378"/>
        <dbReference type="ChEBI" id="CHEBI:57510"/>
        <dbReference type="ChEBI" id="CHEBI:57783"/>
        <dbReference type="ChEBI" id="CHEBI:58349"/>
        <dbReference type="ChEBI" id="CHEBI:62830"/>
        <dbReference type="EC" id="1.1.1.133"/>
    </reaction>
</comment>
<dbReference type="InterPro" id="IPR036291">
    <property type="entry name" value="NAD(P)-bd_dom_sf"/>
</dbReference>
<comment type="pathway">
    <text evidence="1 6">Carbohydrate biosynthesis; dTDP-L-rhamnose biosynthesis.</text>
</comment>
<protein>
    <recommendedName>
        <fullName evidence="4 6">dTDP-4-dehydrorhamnose reductase</fullName>
        <ecNumber evidence="3 6">1.1.1.133</ecNumber>
    </recommendedName>
</protein>
<dbReference type="EC" id="1.1.1.133" evidence="3 6"/>
<dbReference type="PANTHER" id="PTHR10491">
    <property type="entry name" value="DTDP-4-DEHYDRORHAMNOSE REDUCTASE"/>
    <property type="match status" value="1"/>
</dbReference>
<dbReference type="CDD" id="cd05254">
    <property type="entry name" value="dTDP_HR_like_SDR_e"/>
    <property type="match status" value="1"/>
</dbReference>
<evidence type="ECO:0000256" key="2">
    <source>
        <dbReference type="ARBA" id="ARBA00010944"/>
    </source>
</evidence>
<comment type="caution">
    <text evidence="8">The sequence shown here is derived from an EMBL/GenBank/DDBJ whole genome shotgun (WGS) entry which is preliminary data.</text>
</comment>
<evidence type="ECO:0000313" key="9">
    <source>
        <dbReference type="Proteomes" id="UP000556869"/>
    </source>
</evidence>
<comment type="similarity">
    <text evidence="2 6">Belongs to the dTDP-4-dehydrorhamnose reductase family.</text>
</comment>
<keyword evidence="6" id="KW-0521">NADP</keyword>
<dbReference type="InterPro" id="IPR005913">
    <property type="entry name" value="dTDP_dehydrorham_reduct"/>
</dbReference>
<evidence type="ECO:0000256" key="4">
    <source>
        <dbReference type="ARBA" id="ARBA00017099"/>
    </source>
</evidence>
<accession>A0ABX0X617</accession>
<comment type="function">
    <text evidence="6">Catalyzes the reduction of dTDP-6-deoxy-L-lyxo-4-hexulose to yield dTDP-L-rhamnose.</text>
</comment>
<sequence>MPENVWEVPRGKPMPRILVFGKNGQLARCLAASAHEFPKAQLTFVGREECDLEDASQIEPVIDSVHPDIVVNAAAYTAVDLAEQQENIAFKVNGDAVRAMAQALAKRSVSLIHVSTDYVFDGKGTKPYREEDAVSPLGVYGNSKLAGEVAVKETLQNYLILRTSWVYSQFGKNFVKTMLNLMAQRDEVRIVDDQTGCPTSAHDLAHAILELCCVAISAEFDKFGTYHLTSDQEMTWFEFGKSIHKIALQEWGEDWKGKDCVVLPIKSSEFPTAAKRPEYSVMSCRLINDTFGIKLPNVEDSLTAVIRGLGKENSDA</sequence>
<proteinExistence type="inferred from homology"/>
<comment type="cofactor">
    <cofactor evidence="6">
        <name>Mg(2+)</name>
        <dbReference type="ChEBI" id="CHEBI:18420"/>
    </cofactor>
    <text evidence="6">Binds 1 Mg(2+) ion per monomer.</text>
</comment>